<evidence type="ECO:0000256" key="2">
    <source>
        <dbReference type="ARBA" id="ARBA00022729"/>
    </source>
</evidence>
<reference evidence="9" key="1">
    <citation type="submission" date="2018-05" db="EMBL/GenBank/DDBJ databases">
        <authorList>
            <person name="Li Y."/>
        </authorList>
    </citation>
    <scope>NUCLEOTIDE SEQUENCE [LARGE SCALE GENOMIC DNA]</scope>
    <source>
        <strain evidence="9">3d-2-2</strain>
    </source>
</reference>
<evidence type="ECO:0000256" key="7">
    <source>
        <dbReference type="SAM" id="SignalP"/>
    </source>
</evidence>
<dbReference type="SUPFAM" id="SSF53850">
    <property type="entry name" value="Periplasmic binding protein-like II"/>
    <property type="match status" value="1"/>
</dbReference>
<keyword evidence="5 6" id="KW-0449">Lipoprotein</keyword>
<evidence type="ECO:0000256" key="3">
    <source>
        <dbReference type="ARBA" id="ARBA00023136"/>
    </source>
</evidence>
<keyword evidence="3" id="KW-0472">Membrane</keyword>
<evidence type="ECO:0000256" key="5">
    <source>
        <dbReference type="ARBA" id="ARBA00023288"/>
    </source>
</evidence>
<accession>A0A2V1JYQ5</accession>
<feature type="signal peptide" evidence="7">
    <location>
        <begin position="1"/>
        <end position="26"/>
    </location>
</feature>
<evidence type="ECO:0000313" key="9">
    <source>
        <dbReference type="Proteomes" id="UP000245212"/>
    </source>
</evidence>
<feature type="chain" id="PRO_5016021433" description="Lipoprotein" evidence="7">
    <location>
        <begin position="27"/>
        <end position="265"/>
    </location>
</feature>
<evidence type="ECO:0000256" key="6">
    <source>
        <dbReference type="PIRNR" id="PIRNR002854"/>
    </source>
</evidence>
<evidence type="ECO:0000256" key="4">
    <source>
        <dbReference type="ARBA" id="ARBA00023139"/>
    </source>
</evidence>
<dbReference type="CDD" id="cd13598">
    <property type="entry name" value="PBP2_lipoprotein_IlpA_like"/>
    <property type="match status" value="1"/>
</dbReference>
<dbReference type="Proteomes" id="UP000245212">
    <property type="component" value="Unassembled WGS sequence"/>
</dbReference>
<protein>
    <recommendedName>
        <fullName evidence="6">Lipoprotein</fullName>
    </recommendedName>
</protein>
<gene>
    <name evidence="8" type="ORF">DD235_14925</name>
</gene>
<dbReference type="EMBL" id="QETA01000007">
    <property type="protein sequence ID" value="PWF21542.1"/>
    <property type="molecule type" value="Genomic_DNA"/>
</dbReference>
<dbReference type="NCBIfam" id="TIGR00363">
    <property type="entry name" value="MetQ/NlpA family lipoprotein"/>
    <property type="match status" value="1"/>
</dbReference>
<dbReference type="Pfam" id="PF03180">
    <property type="entry name" value="Lipoprotein_9"/>
    <property type="match status" value="1"/>
</dbReference>
<dbReference type="AlphaFoldDB" id="A0A2V1JYQ5"/>
<keyword evidence="2 7" id="KW-0732">Signal</keyword>
<dbReference type="InterPro" id="IPR004872">
    <property type="entry name" value="Lipoprotein_NlpA"/>
</dbReference>
<organism evidence="8 9">
    <name type="scientific">Corticimicrobacter populi</name>
    <dbReference type="NCBI Taxonomy" id="2175229"/>
    <lineage>
        <taxon>Bacteria</taxon>
        <taxon>Pseudomonadati</taxon>
        <taxon>Pseudomonadota</taxon>
        <taxon>Betaproteobacteria</taxon>
        <taxon>Burkholderiales</taxon>
        <taxon>Alcaligenaceae</taxon>
        <taxon>Corticimicrobacter</taxon>
    </lineage>
</organism>
<keyword evidence="9" id="KW-1185">Reference proteome</keyword>
<dbReference type="GO" id="GO:0016020">
    <property type="term" value="C:membrane"/>
    <property type="evidence" value="ECO:0007669"/>
    <property type="project" value="UniProtKB-SubCell"/>
</dbReference>
<dbReference type="Gene3D" id="3.40.190.10">
    <property type="entry name" value="Periplasmic binding protein-like II"/>
    <property type="match status" value="2"/>
</dbReference>
<comment type="subcellular location">
    <subcellularLocation>
        <location evidence="1">Membrane</location>
        <topology evidence="1">Lipid-anchor</topology>
    </subcellularLocation>
</comment>
<sequence>MLSRFLSRLSGALLAVSLTVPALSQAETTIRVGQTSGPHAKIMEVVKQVAARDGLNIEIIEFGDYIQPNAALDAGDLDANNYQTQPFLQAQIQARGYKLTSVANTVLFPMGFYSKKYKSLDELPDGATVGIQNDPANAGRSLHLLQKYGLIKLREGAGLDAIPRDIAENPRNLKFHQVDAGQLPRSLDDLDIASINTSFAIKAGLVPKRDAIAIEDSDSPHTNLLVVRTEDQDKPWVAQLIKAYQSDEVRTFIETEFASFAIPSF</sequence>
<name>A0A2V1JYQ5_9BURK</name>
<comment type="similarity">
    <text evidence="6">Belongs to the nlpA lipoprotein family.</text>
</comment>
<dbReference type="PANTHER" id="PTHR30429">
    <property type="entry name" value="D-METHIONINE-BINDING LIPOPROTEIN METQ"/>
    <property type="match status" value="1"/>
</dbReference>
<dbReference type="RefSeq" id="WP_109062885.1">
    <property type="nucleotide sequence ID" value="NZ_QETA01000007.1"/>
</dbReference>
<evidence type="ECO:0000313" key="8">
    <source>
        <dbReference type="EMBL" id="PWF21542.1"/>
    </source>
</evidence>
<proteinExistence type="inferred from homology"/>
<evidence type="ECO:0000256" key="1">
    <source>
        <dbReference type="ARBA" id="ARBA00004635"/>
    </source>
</evidence>
<comment type="caution">
    <text evidence="8">The sequence shown here is derived from an EMBL/GenBank/DDBJ whole genome shotgun (WGS) entry which is preliminary data.</text>
</comment>
<dbReference type="PIRSF" id="PIRSF002854">
    <property type="entry name" value="MetQ"/>
    <property type="match status" value="1"/>
</dbReference>
<dbReference type="PANTHER" id="PTHR30429:SF1">
    <property type="entry name" value="D-METHIONINE-BINDING LIPOPROTEIN METQ-RELATED"/>
    <property type="match status" value="1"/>
</dbReference>
<keyword evidence="4" id="KW-0564">Palmitate</keyword>